<name>A0A6G0ML18_9STRA</name>
<comment type="caution">
    <text evidence="1">The sequence shown here is derived from an EMBL/GenBank/DDBJ whole genome shotgun (WGS) entry which is preliminary data.</text>
</comment>
<sequence>MWSVLNVLSHAASTLNTPTEPQDLLAELFKADMKGFGTDEKALSAAVVRCHLVLRDIKPV</sequence>
<evidence type="ECO:0000313" key="1">
    <source>
        <dbReference type="EMBL" id="KAE9172476.1"/>
    </source>
</evidence>
<protein>
    <submittedName>
        <fullName evidence="1">Uncharacterized protein</fullName>
    </submittedName>
</protein>
<reference evidence="1 2" key="1">
    <citation type="submission" date="2018-09" db="EMBL/GenBank/DDBJ databases">
        <title>Genomic investigation of the strawberry pathogen Phytophthora fragariae indicates pathogenicity is determined by transcriptional variation in three key races.</title>
        <authorList>
            <person name="Adams T.M."/>
            <person name="Armitage A.D."/>
            <person name="Sobczyk M.K."/>
            <person name="Bates H.J."/>
            <person name="Dunwell J.M."/>
            <person name="Nellist C.F."/>
            <person name="Harrison R.J."/>
        </authorList>
    </citation>
    <scope>NUCLEOTIDE SEQUENCE [LARGE SCALE GENOMIC DNA]</scope>
    <source>
        <strain evidence="1 2">BC-23</strain>
    </source>
</reference>
<dbReference type="AlphaFoldDB" id="A0A6G0ML18"/>
<proteinExistence type="predicted"/>
<organism evidence="1 2">
    <name type="scientific">Phytophthora fragariae</name>
    <dbReference type="NCBI Taxonomy" id="53985"/>
    <lineage>
        <taxon>Eukaryota</taxon>
        <taxon>Sar</taxon>
        <taxon>Stramenopiles</taxon>
        <taxon>Oomycota</taxon>
        <taxon>Peronosporomycetes</taxon>
        <taxon>Peronosporales</taxon>
        <taxon>Peronosporaceae</taxon>
        <taxon>Phytophthora</taxon>
    </lineage>
</organism>
<gene>
    <name evidence="1" type="ORF">PF004_g27258</name>
</gene>
<evidence type="ECO:0000313" key="2">
    <source>
        <dbReference type="Proteomes" id="UP000476176"/>
    </source>
</evidence>
<dbReference type="Proteomes" id="UP000476176">
    <property type="component" value="Unassembled WGS sequence"/>
</dbReference>
<dbReference type="EMBL" id="QXGC01003889">
    <property type="protein sequence ID" value="KAE9172476.1"/>
    <property type="molecule type" value="Genomic_DNA"/>
</dbReference>
<accession>A0A6G0ML18</accession>